<protein>
    <submittedName>
        <fullName evidence="2">Uncharacterized protein</fullName>
    </submittedName>
</protein>
<dbReference type="RefSeq" id="XP_011393681.1">
    <property type="nucleotide sequence ID" value="XM_011395379.1"/>
</dbReference>
<evidence type="ECO:0000313" key="3">
    <source>
        <dbReference type="Proteomes" id="UP000001805"/>
    </source>
</evidence>
<gene>
    <name evidence="2" type="ORF">NCU16540</name>
</gene>
<sequence length="165" mass="18536">MSNVGEIPKESKWGNDAHSALCVALAEALIAAGSSPAQKKDLIMAVMKACGLEAFTWESVRYRKRVFLFLPSFSPTFITPTKLLRYLRYNYKRFNLLSHHPALPSEKSSQNAALGRANPYRSDDRSLHGLATQHDQRNTGLCRQGHAIQRASRCRMGRAPVSYMR</sequence>
<dbReference type="AlphaFoldDB" id="V5IQZ9"/>
<dbReference type="OrthoDB" id="10540104at2759"/>
<dbReference type="Proteomes" id="UP000001805">
    <property type="component" value="Chromosome 6, Linkage Group II"/>
</dbReference>
<accession>V5IQZ9</accession>
<organism evidence="2 3">
    <name type="scientific">Neurospora crassa (strain ATCC 24698 / 74-OR23-1A / CBS 708.71 / DSM 1257 / FGSC 987)</name>
    <dbReference type="NCBI Taxonomy" id="367110"/>
    <lineage>
        <taxon>Eukaryota</taxon>
        <taxon>Fungi</taxon>
        <taxon>Dikarya</taxon>
        <taxon>Ascomycota</taxon>
        <taxon>Pezizomycotina</taxon>
        <taxon>Sordariomycetes</taxon>
        <taxon>Sordariomycetidae</taxon>
        <taxon>Sordariales</taxon>
        <taxon>Sordariaceae</taxon>
        <taxon>Neurospora</taxon>
    </lineage>
</organism>
<feature type="region of interest" description="Disordered" evidence="1">
    <location>
        <begin position="105"/>
        <end position="126"/>
    </location>
</feature>
<dbReference type="KEGG" id="ncr:NCU16540"/>
<dbReference type="EMBL" id="CM002237">
    <property type="protein sequence ID" value="ESA43561.1"/>
    <property type="molecule type" value="Genomic_DNA"/>
</dbReference>
<proteinExistence type="predicted"/>
<keyword evidence="3" id="KW-1185">Reference proteome</keyword>
<evidence type="ECO:0000313" key="2">
    <source>
        <dbReference type="EMBL" id="ESA43561.1"/>
    </source>
</evidence>
<evidence type="ECO:0000256" key="1">
    <source>
        <dbReference type="SAM" id="MobiDB-lite"/>
    </source>
</evidence>
<reference evidence="2 3" key="1">
    <citation type="journal article" date="2003" name="Nature">
        <title>The genome sequence of the filamentous fungus Neurospora crassa.</title>
        <authorList>
            <person name="Galagan J.E."/>
            <person name="Calvo S.E."/>
            <person name="Borkovich K.A."/>
            <person name="Selker E.U."/>
            <person name="Read N.D."/>
            <person name="Jaffe D."/>
            <person name="FitzHugh W."/>
            <person name="Ma L.J."/>
            <person name="Smirnov S."/>
            <person name="Purcell S."/>
            <person name="Rehman B."/>
            <person name="Elkins T."/>
            <person name="Engels R."/>
            <person name="Wang S."/>
            <person name="Nielsen C.B."/>
            <person name="Butler J."/>
            <person name="Endrizzi M."/>
            <person name="Qui D."/>
            <person name="Ianakiev P."/>
            <person name="Bell-Pedersen D."/>
            <person name="Nelson M.A."/>
            <person name="Werner-Washburne M."/>
            <person name="Selitrennikoff C.P."/>
            <person name="Kinsey J.A."/>
            <person name="Braun E.L."/>
            <person name="Zelter A."/>
            <person name="Schulte U."/>
            <person name="Kothe G.O."/>
            <person name="Jedd G."/>
            <person name="Mewes W."/>
            <person name="Staben C."/>
            <person name="Marcotte E."/>
            <person name="Greenberg D."/>
            <person name="Roy A."/>
            <person name="Foley K."/>
            <person name="Naylor J."/>
            <person name="Stange-Thomann N."/>
            <person name="Barrett R."/>
            <person name="Gnerre S."/>
            <person name="Kamal M."/>
            <person name="Kamvysselis M."/>
            <person name="Mauceli E."/>
            <person name="Bielke C."/>
            <person name="Rudd S."/>
            <person name="Frishman D."/>
            <person name="Krystofova S."/>
            <person name="Rasmussen C."/>
            <person name="Metzenberg R.L."/>
            <person name="Perkins D.D."/>
            <person name="Kroken S."/>
            <person name="Cogoni C."/>
            <person name="Macino G."/>
            <person name="Catcheside D."/>
            <person name="Li W."/>
            <person name="Pratt R.J."/>
            <person name="Osmani S.A."/>
            <person name="DeSouza C.P."/>
            <person name="Glass L."/>
            <person name="Orbach M.J."/>
            <person name="Berglund J.A."/>
            <person name="Voelker R."/>
            <person name="Yarden O."/>
            <person name="Plamann M."/>
            <person name="Seiler S."/>
            <person name="Dunlap J."/>
            <person name="Radford A."/>
            <person name="Aramayo R."/>
            <person name="Natvig D.O."/>
            <person name="Alex L.A."/>
            <person name="Mannhaupt G."/>
            <person name="Ebbole D.J."/>
            <person name="Freitag M."/>
            <person name="Paulsen I."/>
            <person name="Sachs M.S."/>
            <person name="Lander E.S."/>
            <person name="Nusbaum C."/>
            <person name="Birren B."/>
        </authorList>
    </citation>
    <scope>NUCLEOTIDE SEQUENCE [LARGE SCALE GENOMIC DNA]</scope>
    <source>
        <strain evidence="3">ATCC 24698 / 74-OR23-1A / CBS 708.71 / DSM 1257 / FGSC 987</strain>
    </source>
</reference>
<name>V5IQZ9_NEUCR</name>
<dbReference type="VEuPathDB" id="FungiDB:NCU16540"/>
<dbReference type="InParanoid" id="V5IQZ9"/>
<dbReference type="GeneID" id="23569519"/>